<dbReference type="RefSeq" id="WP_222876703.1">
    <property type="nucleotide sequence ID" value="NZ_AP023361.1"/>
</dbReference>
<sequence length="145" mass="16110">MAVFQDFKFNWKGVDYSIPSNRIMGAIELVEDVITIDKLYEVAASGGMKLTRIARAYGQVMRYAGVTVEHKRDDKIVREPVTDEEVYAGLFDGAETKANIMGSLNGLLSLMLPPGSVKEPAGRKKGNRKSRRASSSSSRRRTKPR</sequence>
<evidence type="ECO:0000313" key="3">
    <source>
        <dbReference type="Proteomes" id="UP000515317"/>
    </source>
</evidence>
<gene>
    <name evidence="2" type="ORF">IZ6_07780</name>
</gene>
<dbReference type="AlphaFoldDB" id="A0A6S6QG12"/>
<accession>A0A6S6QG12</accession>
<reference evidence="2 3" key="1">
    <citation type="submission" date="2020-08" db="EMBL/GenBank/DDBJ databases">
        <title>Genome sequence of Rhizobiales bacterium strain IZ6.</title>
        <authorList>
            <person name="Nakai R."/>
            <person name="Naganuma T."/>
        </authorList>
    </citation>
    <scope>NUCLEOTIDE SEQUENCE [LARGE SCALE GENOMIC DNA]</scope>
    <source>
        <strain evidence="2 3">IZ6</strain>
    </source>
</reference>
<name>A0A6S6QG12_9HYPH</name>
<evidence type="ECO:0000256" key="1">
    <source>
        <dbReference type="SAM" id="MobiDB-lite"/>
    </source>
</evidence>
<feature type="compositionally biased region" description="Basic residues" evidence="1">
    <location>
        <begin position="123"/>
        <end position="145"/>
    </location>
</feature>
<feature type="region of interest" description="Disordered" evidence="1">
    <location>
        <begin position="115"/>
        <end position="145"/>
    </location>
</feature>
<proteinExistence type="predicted"/>
<dbReference type="Proteomes" id="UP000515317">
    <property type="component" value="Chromosome"/>
</dbReference>
<keyword evidence="3" id="KW-1185">Reference proteome</keyword>
<dbReference type="EMBL" id="AP023361">
    <property type="protein sequence ID" value="BCJ90043.1"/>
    <property type="molecule type" value="Genomic_DNA"/>
</dbReference>
<evidence type="ECO:0000313" key="2">
    <source>
        <dbReference type="EMBL" id="BCJ90043.1"/>
    </source>
</evidence>
<organism evidence="2 3">
    <name type="scientific">Terrihabitans soli</name>
    <dbReference type="NCBI Taxonomy" id="708113"/>
    <lineage>
        <taxon>Bacteria</taxon>
        <taxon>Pseudomonadati</taxon>
        <taxon>Pseudomonadota</taxon>
        <taxon>Alphaproteobacteria</taxon>
        <taxon>Hyphomicrobiales</taxon>
        <taxon>Terrihabitans</taxon>
    </lineage>
</organism>
<dbReference type="KEGG" id="tso:IZ6_07780"/>
<protein>
    <submittedName>
        <fullName evidence="2">Uncharacterized protein</fullName>
    </submittedName>
</protein>